<dbReference type="PANTHER" id="PTHR21661">
    <property type="entry name" value="EPOXIDE HYDROLASE 1-RELATED"/>
    <property type="match status" value="1"/>
</dbReference>
<dbReference type="EMBL" id="JSVC01000001">
    <property type="protein sequence ID" value="KIC96510.1"/>
    <property type="molecule type" value="Genomic_DNA"/>
</dbReference>
<evidence type="ECO:0000256" key="5">
    <source>
        <dbReference type="SAM" id="SignalP"/>
    </source>
</evidence>
<sequence>MAFVMALAGLAAFILPGVVQAQQVSLALQASIGFALADSTDHVSPPENIRPFKVKFSDGELDNLRQRILATRWPKSETVADASQGVQLATIQKLAKYWAKEYNWRKAEDKLNSYPNFITSIDGLDIHFIHVRSKHPNALPLIVTHGWPGSVVELLKIIDPLTNPTAYGGKPEDAFHLVIPSLPGYGFSGQPTEGGWEPERIAKAWITLMNRLGYKRYVAQGGDWGDAVTEKMGVLAPPELQAIHTNLPSVVPDEILGALFTHQPAPASLSADEKKAWDQIDFFFKKGLSYAQQMASRPQTMYGIEDSPIGLASWILDHDARSYELIARTFDDKKEGLTKDDILDNITLYWLTKTAVSSARLYWENKVVFFKPMGVKIPVAVSAFPDELFQAPRSWTEKAYPKLIHYNRLDKGGHFAAWEQPELFTKEIRAAFKSVR</sequence>
<evidence type="ECO:0000256" key="4">
    <source>
        <dbReference type="PIRSR" id="PIRSR001112-1"/>
    </source>
</evidence>
<dbReference type="GO" id="GO:0004301">
    <property type="term" value="F:epoxide hydrolase activity"/>
    <property type="evidence" value="ECO:0007669"/>
    <property type="project" value="TreeGrafter"/>
</dbReference>
<evidence type="ECO:0000256" key="1">
    <source>
        <dbReference type="ARBA" id="ARBA00010088"/>
    </source>
</evidence>
<evidence type="ECO:0000259" key="6">
    <source>
        <dbReference type="Pfam" id="PF06441"/>
    </source>
</evidence>
<feature type="active site" description="Nucleophile" evidence="4">
    <location>
        <position position="223"/>
    </location>
</feature>
<comment type="similarity">
    <text evidence="1">Belongs to the peptidase S33 family.</text>
</comment>
<reference evidence="7 8" key="1">
    <citation type="submission" date="2014-11" db="EMBL/GenBank/DDBJ databases">
        <title>Genome sequence of Flavihumibacter solisilvae 3-3.</title>
        <authorList>
            <person name="Zhou G."/>
            <person name="Li M."/>
            <person name="Wang G."/>
        </authorList>
    </citation>
    <scope>NUCLEOTIDE SEQUENCE [LARGE SCALE GENOMIC DNA]</scope>
    <source>
        <strain evidence="7 8">3-3</strain>
    </source>
</reference>
<protein>
    <submittedName>
        <fullName evidence="7">Multidrug MFS transporter</fullName>
    </submittedName>
</protein>
<evidence type="ECO:0000256" key="3">
    <source>
        <dbReference type="ARBA" id="ARBA00022801"/>
    </source>
</evidence>
<dbReference type="Gene3D" id="3.40.50.1820">
    <property type="entry name" value="alpha/beta hydrolase"/>
    <property type="match status" value="1"/>
</dbReference>
<organism evidence="7 8">
    <name type="scientific">Flavihumibacter solisilvae</name>
    <dbReference type="NCBI Taxonomy" id="1349421"/>
    <lineage>
        <taxon>Bacteria</taxon>
        <taxon>Pseudomonadati</taxon>
        <taxon>Bacteroidota</taxon>
        <taxon>Chitinophagia</taxon>
        <taxon>Chitinophagales</taxon>
        <taxon>Chitinophagaceae</taxon>
        <taxon>Flavihumibacter</taxon>
    </lineage>
</organism>
<dbReference type="GO" id="GO:0097176">
    <property type="term" value="P:epoxide metabolic process"/>
    <property type="evidence" value="ECO:0007669"/>
    <property type="project" value="TreeGrafter"/>
</dbReference>
<comment type="caution">
    <text evidence="7">The sequence shown here is derived from an EMBL/GenBank/DDBJ whole genome shotgun (WGS) entry which is preliminary data.</text>
</comment>
<proteinExistence type="inferred from homology"/>
<dbReference type="SUPFAM" id="SSF53474">
    <property type="entry name" value="alpha/beta-Hydrolases"/>
    <property type="match status" value="1"/>
</dbReference>
<feature type="active site" description="Proton acceptor" evidence="4">
    <location>
        <position position="414"/>
    </location>
</feature>
<feature type="active site" description="Proton donor" evidence="4">
    <location>
        <position position="362"/>
    </location>
</feature>
<gene>
    <name evidence="7" type="ORF">OI18_00205</name>
</gene>
<feature type="chain" id="PRO_5002147455" evidence="5">
    <location>
        <begin position="22"/>
        <end position="436"/>
    </location>
</feature>
<name>A0A0C1IQQ3_9BACT</name>
<keyword evidence="2" id="KW-0058">Aromatic hydrocarbons catabolism</keyword>
<accession>A0A0C1IQQ3</accession>
<evidence type="ECO:0000256" key="2">
    <source>
        <dbReference type="ARBA" id="ARBA00022797"/>
    </source>
</evidence>
<keyword evidence="3" id="KW-0378">Hydrolase</keyword>
<feature type="domain" description="Epoxide hydrolase N-terminal" evidence="6">
    <location>
        <begin position="49"/>
        <end position="153"/>
    </location>
</feature>
<dbReference type="STRING" id="1349421.OI18_00205"/>
<dbReference type="InterPro" id="IPR029058">
    <property type="entry name" value="AB_hydrolase_fold"/>
</dbReference>
<keyword evidence="8" id="KW-1185">Reference proteome</keyword>
<dbReference type="PANTHER" id="PTHR21661:SF35">
    <property type="entry name" value="EPOXIDE HYDROLASE"/>
    <property type="match status" value="1"/>
</dbReference>
<dbReference type="Pfam" id="PF06441">
    <property type="entry name" value="EHN"/>
    <property type="match status" value="1"/>
</dbReference>
<evidence type="ECO:0000313" key="8">
    <source>
        <dbReference type="Proteomes" id="UP000031408"/>
    </source>
</evidence>
<dbReference type="InterPro" id="IPR000639">
    <property type="entry name" value="Epox_hydrolase-like"/>
</dbReference>
<keyword evidence="5" id="KW-0732">Signal</keyword>
<dbReference type="PRINTS" id="PR00412">
    <property type="entry name" value="EPOXHYDRLASE"/>
</dbReference>
<feature type="signal peptide" evidence="5">
    <location>
        <begin position="1"/>
        <end position="21"/>
    </location>
</feature>
<dbReference type="PIRSF" id="PIRSF001112">
    <property type="entry name" value="Epoxide_hydrolase"/>
    <property type="match status" value="1"/>
</dbReference>
<dbReference type="AlphaFoldDB" id="A0A0C1IQQ3"/>
<evidence type="ECO:0000313" key="7">
    <source>
        <dbReference type="EMBL" id="KIC96510.1"/>
    </source>
</evidence>
<dbReference type="Proteomes" id="UP000031408">
    <property type="component" value="Unassembled WGS sequence"/>
</dbReference>
<dbReference type="InterPro" id="IPR016292">
    <property type="entry name" value="Epoxide_hydrolase"/>
</dbReference>
<dbReference type="InterPro" id="IPR010497">
    <property type="entry name" value="Epoxide_hydro_N"/>
</dbReference>